<dbReference type="InterPro" id="IPR034809">
    <property type="entry name" value="Nop4_RRM4"/>
</dbReference>
<dbReference type="GO" id="GO:0005730">
    <property type="term" value="C:nucleolus"/>
    <property type="evidence" value="ECO:0007669"/>
    <property type="project" value="TreeGrafter"/>
</dbReference>
<dbReference type="STRING" id="1043005.A0A074YV40"/>
<keyword evidence="2" id="KW-0677">Repeat</keyword>
<organism evidence="8 9">
    <name type="scientific">Aureobasidium subglaciale (strain EXF-2481)</name>
    <name type="common">Aureobasidium pullulans var. subglaciale</name>
    <dbReference type="NCBI Taxonomy" id="1043005"/>
    <lineage>
        <taxon>Eukaryota</taxon>
        <taxon>Fungi</taxon>
        <taxon>Dikarya</taxon>
        <taxon>Ascomycota</taxon>
        <taxon>Pezizomycotina</taxon>
        <taxon>Dothideomycetes</taxon>
        <taxon>Dothideomycetidae</taxon>
        <taxon>Dothideales</taxon>
        <taxon>Saccotheciaceae</taxon>
        <taxon>Aureobasidium</taxon>
    </lineage>
</organism>
<proteinExistence type="predicted"/>
<name>A0A074YV40_AURSE</name>
<evidence type="ECO:0000259" key="7">
    <source>
        <dbReference type="PROSITE" id="PS50102"/>
    </source>
</evidence>
<feature type="domain" description="RRM" evidence="7">
    <location>
        <begin position="4"/>
        <end position="82"/>
    </location>
</feature>
<comment type="subcellular location">
    <subcellularLocation>
        <location evidence="1">Nucleus</location>
    </subcellularLocation>
</comment>
<dbReference type="InterPro" id="IPR000504">
    <property type="entry name" value="RRM_dom"/>
</dbReference>
<dbReference type="InterPro" id="IPR035979">
    <property type="entry name" value="RBD_domain_sf"/>
</dbReference>
<accession>A0A074YV40</accession>
<keyword evidence="4" id="KW-0539">Nucleus</keyword>
<dbReference type="PROSITE" id="PS50102">
    <property type="entry name" value="RRM"/>
    <property type="match status" value="4"/>
</dbReference>
<dbReference type="Proteomes" id="UP000030641">
    <property type="component" value="Unassembled WGS sequence"/>
</dbReference>
<evidence type="ECO:0000256" key="5">
    <source>
        <dbReference type="PROSITE-ProRule" id="PRU00176"/>
    </source>
</evidence>
<dbReference type="AlphaFoldDB" id="A0A074YV40"/>
<keyword evidence="9" id="KW-1185">Reference proteome</keyword>
<feature type="non-terminal residue" evidence="8">
    <location>
        <position position="692"/>
    </location>
</feature>
<dbReference type="GO" id="GO:0003729">
    <property type="term" value="F:mRNA binding"/>
    <property type="evidence" value="ECO:0007669"/>
    <property type="project" value="TreeGrafter"/>
</dbReference>
<dbReference type="InterPro" id="IPR051945">
    <property type="entry name" value="RRM_MRD1_RNA_proc_ribogen"/>
</dbReference>
<dbReference type="InParanoid" id="A0A074YV40"/>
<dbReference type="CDD" id="cd12676">
    <property type="entry name" value="RRM3_Nop4p"/>
    <property type="match status" value="1"/>
</dbReference>
<reference evidence="8 9" key="1">
    <citation type="journal article" date="2014" name="BMC Genomics">
        <title>Genome sequencing of four Aureobasidium pullulans varieties: biotechnological potential, stress tolerance, and description of new species.</title>
        <authorList>
            <person name="Gostin Ar C."/>
            <person name="Ohm R.A."/>
            <person name="Kogej T."/>
            <person name="Sonjak S."/>
            <person name="Turk M."/>
            <person name="Zajc J."/>
            <person name="Zalar P."/>
            <person name="Grube M."/>
            <person name="Sun H."/>
            <person name="Han J."/>
            <person name="Sharma A."/>
            <person name="Chiniquy J."/>
            <person name="Ngan C.Y."/>
            <person name="Lipzen A."/>
            <person name="Barry K."/>
            <person name="Grigoriev I.V."/>
            <person name="Gunde-Cimerman N."/>
        </authorList>
    </citation>
    <scope>NUCLEOTIDE SEQUENCE [LARGE SCALE GENOMIC DNA]</scope>
    <source>
        <strain evidence="8 9">EXF-2481</strain>
    </source>
</reference>
<feature type="compositionally biased region" description="Basic and acidic residues" evidence="6">
    <location>
        <begin position="192"/>
        <end position="209"/>
    </location>
</feature>
<dbReference type="SUPFAM" id="SSF54928">
    <property type="entry name" value="RNA-binding domain, RBD"/>
    <property type="match status" value="3"/>
</dbReference>
<dbReference type="CDD" id="cd12677">
    <property type="entry name" value="RRM4_Nop4p"/>
    <property type="match status" value="1"/>
</dbReference>
<dbReference type="EMBL" id="KL584786">
    <property type="protein sequence ID" value="KEQ90721.1"/>
    <property type="molecule type" value="Genomic_DNA"/>
</dbReference>
<evidence type="ECO:0000256" key="4">
    <source>
        <dbReference type="ARBA" id="ARBA00023242"/>
    </source>
</evidence>
<dbReference type="OrthoDB" id="267048at2759"/>
<dbReference type="GeneID" id="25369022"/>
<dbReference type="FunFam" id="3.30.70.330:FF:000406">
    <property type="entry name" value="Related to Nucleolar protein NOP4"/>
    <property type="match status" value="1"/>
</dbReference>
<dbReference type="Gene3D" id="3.30.70.330">
    <property type="match status" value="4"/>
</dbReference>
<dbReference type="OMA" id="FTHRHAL"/>
<feature type="domain" description="RRM" evidence="7">
    <location>
        <begin position="263"/>
        <end position="374"/>
    </location>
</feature>
<feature type="non-terminal residue" evidence="8">
    <location>
        <position position="1"/>
    </location>
</feature>
<evidence type="ECO:0000256" key="1">
    <source>
        <dbReference type="ARBA" id="ARBA00004123"/>
    </source>
</evidence>
<dbReference type="InterPro" id="IPR034808">
    <property type="entry name" value="Nop4p_RRM3"/>
</dbReference>
<evidence type="ECO:0000256" key="6">
    <source>
        <dbReference type="SAM" id="MobiDB-lite"/>
    </source>
</evidence>
<evidence type="ECO:0000256" key="3">
    <source>
        <dbReference type="ARBA" id="ARBA00022884"/>
    </source>
</evidence>
<keyword evidence="3 5" id="KW-0694">RNA-binding</keyword>
<evidence type="ECO:0000313" key="8">
    <source>
        <dbReference type="EMBL" id="KEQ90721.1"/>
    </source>
</evidence>
<dbReference type="HOGENOM" id="CLU_011608_3_0_1"/>
<dbReference type="FunCoup" id="A0A074YV40">
    <property type="interactions" value="1191"/>
</dbReference>
<sequence>AQRRSLFVRSLPDSATSESLTEIFSASFPIKHAVAVTDKESKKCKGYGFVTFADAEDCQKAKEEFNGFAVDGKKLRCEVAEPRHREKGAAAVPSAGEKFKDAQAKERAAAQVPRLIVRNLPWSIKYPDQLAKLFQSYGKVKHTVLPKGKTGLLRGFGFVIMRGRPNAEKAIEGVNGKEIDGRQLAVDWAVDKETWDNTPQEESKEKDTTSGDAAEEDAVDGANEHIMDEDDDESGSDDDDEDVDMDDMDEEEDVKPRTEDNSSTLFIRNLPFSATDESLEDHFTQFGAVRYARIVVDQETERPRGTGFVCFYELEDCDNVLKNAPRHQPPRLNDPKAKDGSIQMTHSVLQNEDADPTGKFTLDGRVLQVSRAVNKNEASRLTEEGAANRFKRDTDRRRLYLLSEGTIPSNSPLYEQLPPSERTMREASAKQRKTLIESNPSLHLSLTRLSVRNIPRSITSKDLKQLAREAVVGFATDVKEGKRGKLNREELGRGGEEDVKAEADRKKRAKGIVKQAKIVFEGREGAKVDEKSGAGRSRGYGFIEYYTHRSALMGLRWLNGHAIGYQAQEQKGKGKMSQEMLAERKKRLIVEFAIENAQVVKRRKEIEEKSRERSFAATAPTADGKRVPTGRDTKFGAGDRGKGGKFDRKRKRDGKDEAPVEEEKNKKDPADEKLAKRQQIIQKKRMARRARK</sequence>
<evidence type="ECO:0000256" key="2">
    <source>
        <dbReference type="ARBA" id="ARBA00022737"/>
    </source>
</evidence>
<feature type="domain" description="RRM" evidence="7">
    <location>
        <begin position="113"/>
        <end position="191"/>
    </location>
</feature>
<dbReference type="PANTHER" id="PTHR48039">
    <property type="entry name" value="RNA-BINDING MOTIF PROTEIN 14B"/>
    <property type="match status" value="1"/>
</dbReference>
<feature type="region of interest" description="Disordered" evidence="6">
    <location>
        <begin position="192"/>
        <end position="262"/>
    </location>
</feature>
<protein>
    <recommendedName>
        <fullName evidence="7">RRM domain-containing protein</fullName>
    </recommendedName>
</protein>
<gene>
    <name evidence="8" type="ORF">AUEXF2481DRAFT_55310</name>
</gene>
<dbReference type="Pfam" id="PF00076">
    <property type="entry name" value="RRM_1"/>
    <property type="match status" value="3"/>
</dbReference>
<feature type="compositionally biased region" description="Acidic residues" evidence="6">
    <location>
        <begin position="227"/>
        <end position="253"/>
    </location>
</feature>
<feature type="compositionally biased region" description="Basic and acidic residues" evidence="6">
    <location>
        <begin position="623"/>
        <end position="646"/>
    </location>
</feature>
<feature type="compositionally biased region" description="Basic residues" evidence="6">
    <location>
        <begin position="682"/>
        <end position="692"/>
    </location>
</feature>
<dbReference type="PANTHER" id="PTHR48039:SF5">
    <property type="entry name" value="RNA-BINDING PROTEIN 28"/>
    <property type="match status" value="1"/>
</dbReference>
<dbReference type="RefSeq" id="XP_013339240.1">
    <property type="nucleotide sequence ID" value="XM_013483786.1"/>
</dbReference>
<evidence type="ECO:0000313" key="9">
    <source>
        <dbReference type="Proteomes" id="UP000030641"/>
    </source>
</evidence>
<dbReference type="InterPro" id="IPR012677">
    <property type="entry name" value="Nucleotide-bd_a/b_plait_sf"/>
</dbReference>
<feature type="region of interest" description="Disordered" evidence="6">
    <location>
        <begin position="603"/>
        <end position="692"/>
    </location>
</feature>
<feature type="compositionally biased region" description="Basic and acidic residues" evidence="6">
    <location>
        <begin position="604"/>
        <end position="614"/>
    </location>
</feature>
<dbReference type="SMART" id="SM00360">
    <property type="entry name" value="RRM"/>
    <property type="match status" value="4"/>
</dbReference>
<feature type="domain" description="RRM" evidence="7">
    <location>
        <begin position="447"/>
        <end position="595"/>
    </location>
</feature>
<feature type="compositionally biased region" description="Basic and acidic residues" evidence="6">
    <location>
        <begin position="653"/>
        <end position="675"/>
    </location>
</feature>